<reference evidence="2 3" key="1">
    <citation type="journal article" date="2020" name="Phytopathology">
        <title>A high-quality genome resource of Botrytis fragariae, a new and rapidly spreading fungal pathogen causing strawberry gray mold in the U.S.A.</title>
        <authorList>
            <person name="Wu Y."/>
            <person name="Saski C.A."/>
            <person name="Schnabel G."/>
            <person name="Xiao S."/>
            <person name="Hu M."/>
        </authorList>
    </citation>
    <scope>NUCLEOTIDE SEQUENCE [LARGE SCALE GENOMIC DNA]</scope>
    <source>
        <strain evidence="2 3">BVB16</strain>
    </source>
</reference>
<name>A0A8H6AKW9_9HELO</name>
<protein>
    <submittedName>
        <fullName evidence="2">Uncharacterized protein</fullName>
    </submittedName>
</protein>
<evidence type="ECO:0000256" key="1">
    <source>
        <dbReference type="SAM" id="MobiDB-lite"/>
    </source>
</evidence>
<dbReference type="GeneID" id="59265196"/>
<dbReference type="Proteomes" id="UP000531561">
    <property type="component" value="Unassembled WGS sequence"/>
</dbReference>
<evidence type="ECO:0000313" key="3">
    <source>
        <dbReference type="Proteomes" id="UP000531561"/>
    </source>
</evidence>
<accession>A0A8H6AKW9</accession>
<comment type="caution">
    <text evidence="2">The sequence shown here is derived from an EMBL/GenBank/DDBJ whole genome shotgun (WGS) entry which is preliminary data.</text>
</comment>
<sequence>MTKHHIEQRNSEIKDSTEQPNFQMENSDSITLQPTISSDNAQNNEFNSSNKRRGIEYSTLFISNEDTGTKAGARSFEE</sequence>
<gene>
    <name evidence="2" type="ORF">Bfra_011173</name>
</gene>
<dbReference type="AlphaFoldDB" id="A0A8H6AKW9"/>
<feature type="region of interest" description="Disordered" evidence="1">
    <location>
        <begin position="1"/>
        <end position="78"/>
    </location>
</feature>
<proteinExistence type="predicted"/>
<evidence type="ECO:0000313" key="2">
    <source>
        <dbReference type="EMBL" id="KAF5869367.1"/>
    </source>
</evidence>
<feature type="compositionally biased region" description="Polar residues" evidence="1">
    <location>
        <begin position="18"/>
        <end position="49"/>
    </location>
</feature>
<feature type="compositionally biased region" description="Basic and acidic residues" evidence="1">
    <location>
        <begin position="1"/>
        <end position="17"/>
    </location>
</feature>
<organism evidence="2 3">
    <name type="scientific">Botrytis fragariae</name>
    <dbReference type="NCBI Taxonomy" id="1964551"/>
    <lineage>
        <taxon>Eukaryota</taxon>
        <taxon>Fungi</taxon>
        <taxon>Dikarya</taxon>
        <taxon>Ascomycota</taxon>
        <taxon>Pezizomycotina</taxon>
        <taxon>Leotiomycetes</taxon>
        <taxon>Helotiales</taxon>
        <taxon>Sclerotiniaceae</taxon>
        <taxon>Botrytis</taxon>
    </lineage>
</organism>
<keyword evidence="3" id="KW-1185">Reference proteome</keyword>
<dbReference type="EMBL" id="JABFCT010000017">
    <property type="protein sequence ID" value="KAF5869367.1"/>
    <property type="molecule type" value="Genomic_DNA"/>
</dbReference>
<dbReference type="RefSeq" id="XP_037188316.1">
    <property type="nucleotide sequence ID" value="XM_037341504.1"/>
</dbReference>